<dbReference type="eggNOG" id="KOG3153">
    <property type="taxonomic scope" value="Eukaryota"/>
</dbReference>
<dbReference type="SUPFAM" id="SSF63862">
    <property type="entry name" value="Thiamin pyrophosphokinase, substrate-binding domain"/>
    <property type="match status" value="1"/>
</dbReference>
<sequence>MSVVERDDDMVVEPPEGQYQTIEPFRFLDTSGSDNCVLILLNQSFAKMNLIRFWNATELHICADGGANRLYDFFSDSTRDSYIPEFITGDFDSIRDEVKEYYASKGSRIIEQSTQYATDFMKAVTIAQIWYGSADLKQTLLNSSNTIDSHDGLVRLVEKIKKDQSLLPVHLYILSALGGRFDQTIHSISQLYKLNETDSHLRLLFITEYDVVFVLSRGANFVSYKSKSVFSSSSVPTCGLLPLGSSQVTINSYGLKYDVYDWESSMTTQVSSSNGLSGTKGVVVRISDPLVMNIEIDSSRVTAENSSET</sequence>
<dbReference type="InterPro" id="IPR036371">
    <property type="entry name" value="TPK_B1-bd_sf"/>
</dbReference>
<dbReference type="FunCoup" id="A5DHB9">
    <property type="interactions" value="289"/>
</dbReference>
<dbReference type="InterPro" id="IPR016966">
    <property type="entry name" value="Thiamin_pyrophosphokinase_euk"/>
</dbReference>
<evidence type="ECO:0000256" key="1">
    <source>
        <dbReference type="ARBA" id="ARBA00005078"/>
    </source>
</evidence>
<evidence type="ECO:0000256" key="2">
    <source>
        <dbReference type="ARBA" id="ARBA00006785"/>
    </source>
</evidence>
<keyword evidence="10" id="KW-1185">Reference proteome</keyword>
<dbReference type="NCBIfam" id="TIGR01378">
    <property type="entry name" value="thi_PPkinase"/>
    <property type="match status" value="1"/>
</dbReference>
<dbReference type="VEuPathDB" id="FungiDB:PGUG_02670"/>
<dbReference type="SUPFAM" id="SSF63999">
    <property type="entry name" value="Thiamin pyrophosphokinase, catalytic domain"/>
    <property type="match status" value="1"/>
</dbReference>
<dbReference type="Pfam" id="PF04263">
    <property type="entry name" value="TPK_catalytic"/>
    <property type="match status" value="1"/>
</dbReference>
<keyword evidence="6 7" id="KW-0067">ATP-binding</keyword>
<dbReference type="GO" id="GO:0005524">
    <property type="term" value="F:ATP binding"/>
    <property type="evidence" value="ECO:0007669"/>
    <property type="project" value="UniProtKB-UniRule"/>
</dbReference>
<dbReference type="EC" id="2.7.6.2" evidence="7"/>
<evidence type="ECO:0000256" key="4">
    <source>
        <dbReference type="ARBA" id="ARBA00022741"/>
    </source>
</evidence>
<dbReference type="PANTHER" id="PTHR13622:SF8">
    <property type="entry name" value="THIAMIN PYROPHOSPHOKINASE 1"/>
    <property type="match status" value="1"/>
</dbReference>
<evidence type="ECO:0000259" key="8">
    <source>
        <dbReference type="SMART" id="SM00983"/>
    </source>
</evidence>
<reference evidence="9 10" key="1">
    <citation type="journal article" date="2009" name="Nature">
        <title>Evolution of pathogenicity and sexual reproduction in eight Candida genomes.</title>
        <authorList>
            <person name="Butler G."/>
            <person name="Rasmussen M.D."/>
            <person name="Lin M.F."/>
            <person name="Santos M.A."/>
            <person name="Sakthikumar S."/>
            <person name="Munro C.A."/>
            <person name="Rheinbay E."/>
            <person name="Grabherr M."/>
            <person name="Forche A."/>
            <person name="Reedy J.L."/>
            <person name="Agrafioti I."/>
            <person name="Arnaud M.B."/>
            <person name="Bates S."/>
            <person name="Brown A.J."/>
            <person name="Brunke S."/>
            <person name="Costanzo M.C."/>
            <person name="Fitzpatrick D.A."/>
            <person name="de Groot P.W."/>
            <person name="Harris D."/>
            <person name="Hoyer L.L."/>
            <person name="Hube B."/>
            <person name="Klis F.M."/>
            <person name="Kodira C."/>
            <person name="Lennard N."/>
            <person name="Logue M.E."/>
            <person name="Martin R."/>
            <person name="Neiman A.M."/>
            <person name="Nikolaou E."/>
            <person name="Quail M.A."/>
            <person name="Quinn J."/>
            <person name="Santos M.C."/>
            <person name="Schmitzberger F.F."/>
            <person name="Sherlock G."/>
            <person name="Shah P."/>
            <person name="Silverstein K.A."/>
            <person name="Skrzypek M.S."/>
            <person name="Soll D."/>
            <person name="Staggs R."/>
            <person name="Stansfield I."/>
            <person name="Stumpf M.P."/>
            <person name="Sudbery P.E."/>
            <person name="Srikantha T."/>
            <person name="Zeng Q."/>
            <person name="Berman J."/>
            <person name="Berriman M."/>
            <person name="Heitman J."/>
            <person name="Gow N.A."/>
            <person name="Lorenz M.C."/>
            <person name="Birren B.W."/>
            <person name="Kellis M."/>
            <person name="Cuomo C.A."/>
        </authorList>
    </citation>
    <scope>NUCLEOTIDE SEQUENCE [LARGE SCALE GENOMIC DNA]</scope>
    <source>
        <strain evidence="10">ATCC 6260 / CBS 566 / DSM 6381 / JCM 1539 / NBRC 10279 / NRRL Y-324</strain>
    </source>
</reference>
<feature type="domain" description="Thiamin pyrophosphokinase thiamin-binding" evidence="8">
    <location>
        <begin position="218"/>
        <end position="290"/>
    </location>
</feature>
<dbReference type="GeneID" id="5126643"/>
<organism evidence="9 10">
    <name type="scientific">Meyerozyma guilliermondii (strain ATCC 6260 / CBS 566 / DSM 6381 / JCM 1539 / NBRC 10279 / NRRL Y-324)</name>
    <name type="common">Yeast</name>
    <name type="synonym">Candida guilliermondii</name>
    <dbReference type="NCBI Taxonomy" id="294746"/>
    <lineage>
        <taxon>Eukaryota</taxon>
        <taxon>Fungi</taxon>
        <taxon>Dikarya</taxon>
        <taxon>Ascomycota</taxon>
        <taxon>Saccharomycotina</taxon>
        <taxon>Pichiomycetes</taxon>
        <taxon>Debaryomycetaceae</taxon>
        <taxon>Meyerozyma</taxon>
    </lineage>
</organism>
<keyword evidence="5 7" id="KW-0418">Kinase</keyword>
<dbReference type="SMART" id="SM00983">
    <property type="entry name" value="TPK_B1_binding"/>
    <property type="match status" value="1"/>
</dbReference>
<dbReference type="PANTHER" id="PTHR13622">
    <property type="entry name" value="THIAMIN PYROPHOSPHOKINASE"/>
    <property type="match status" value="1"/>
</dbReference>
<comment type="similarity">
    <text evidence="2 7">Belongs to the thiamine pyrophosphokinase family.</text>
</comment>
<gene>
    <name evidence="9" type="ORF">PGUG_02670</name>
</gene>
<dbReference type="KEGG" id="pgu:PGUG_02670"/>
<dbReference type="Proteomes" id="UP000001997">
    <property type="component" value="Unassembled WGS sequence"/>
</dbReference>
<dbReference type="InterPro" id="IPR007371">
    <property type="entry name" value="TPK_catalytic"/>
</dbReference>
<evidence type="ECO:0000256" key="6">
    <source>
        <dbReference type="ARBA" id="ARBA00022840"/>
    </source>
</evidence>
<dbReference type="GO" id="GO:0016301">
    <property type="term" value="F:kinase activity"/>
    <property type="evidence" value="ECO:0007669"/>
    <property type="project" value="UniProtKB-UniRule"/>
</dbReference>
<dbReference type="GO" id="GO:0030975">
    <property type="term" value="F:thiamine binding"/>
    <property type="evidence" value="ECO:0007669"/>
    <property type="project" value="UniProtKB-UniRule"/>
</dbReference>
<dbReference type="OMA" id="TDMCKAL"/>
<evidence type="ECO:0000256" key="7">
    <source>
        <dbReference type="PIRNR" id="PIRNR031057"/>
    </source>
</evidence>
<evidence type="ECO:0000256" key="5">
    <source>
        <dbReference type="ARBA" id="ARBA00022777"/>
    </source>
</evidence>
<evidence type="ECO:0000313" key="10">
    <source>
        <dbReference type="Proteomes" id="UP000001997"/>
    </source>
</evidence>
<proteinExistence type="inferred from homology"/>
<comment type="catalytic activity">
    <reaction evidence="7">
        <text>thiamine + ATP = thiamine diphosphate + AMP + H(+)</text>
        <dbReference type="Rhea" id="RHEA:11576"/>
        <dbReference type="ChEBI" id="CHEBI:15378"/>
        <dbReference type="ChEBI" id="CHEBI:18385"/>
        <dbReference type="ChEBI" id="CHEBI:30616"/>
        <dbReference type="ChEBI" id="CHEBI:58937"/>
        <dbReference type="ChEBI" id="CHEBI:456215"/>
    </reaction>
</comment>
<accession>A5DHB9</accession>
<dbReference type="OrthoDB" id="25149at2759"/>
<dbReference type="PIRSF" id="PIRSF031057">
    <property type="entry name" value="Thiamin_pyrophosphokinase"/>
    <property type="match status" value="1"/>
</dbReference>
<name>A5DHB9_PICGU</name>
<dbReference type="Gene3D" id="3.40.50.10240">
    <property type="entry name" value="Thiamin pyrophosphokinase, catalytic domain"/>
    <property type="match status" value="1"/>
</dbReference>
<keyword evidence="3 7" id="KW-0808">Transferase</keyword>
<dbReference type="AlphaFoldDB" id="A5DHB9"/>
<dbReference type="GO" id="GO:0009229">
    <property type="term" value="P:thiamine diphosphate biosynthetic process"/>
    <property type="evidence" value="ECO:0007669"/>
    <property type="project" value="UniProtKB-UniRule"/>
</dbReference>
<dbReference type="InterPro" id="IPR007373">
    <property type="entry name" value="Thiamin_PyroPKinase_B1-bd"/>
</dbReference>
<dbReference type="Pfam" id="PF04265">
    <property type="entry name" value="TPK_B1_binding"/>
    <property type="match status" value="1"/>
</dbReference>
<dbReference type="CDD" id="cd07995">
    <property type="entry name" value="TPK"/>
    <property type="match status" value="1"/>
</dbReference>
<dbReference type="GO" id="GO:0006772">
    <property type="term" value="P:thiamine metabolic process"/>
    <property type="evidence" value="ECO:0007669"/>
    <property type="project" value="InterPro"/>
</dbReference>
<dbReference type="GO" id="GO:0004788">
    <property type="term" value="F:thiamine diphosphokinase activity"/>
    <property type="evidence" value="ECO:0007669"/>
    <property type="project" value="UniProtKB-UniRule"/>
</dbReference>
<evidence type="ECO:0000256" key="3">
    <source>
        <dbReference type="ARBA" id="ARBA00022679"/>
    </source>
</evidence>
<keyword evidence="4 7" id="KW-0547">Nucleotide-binding</keyword>
<dbReference type="Gene3D" id="2.60.120.320">
    <property type="entry name" value="Thiamin pyrophosphokinase, thiamin-binding domain"/>
    <property type="match status" value="1"/>
</dbReference>
<dbReference type="HOGENOM" id="CLU_044237_0_0_1"/>
<dbReference type="EMBL" id="CH408157">
    <property type="protein sequence ID" value="EDK38572.2"/>
    <property type="molecule type" value="Genomic_DNA"/>
</dbReference>
<protein>
    <recommendedName>
        <fullName evidence="7">Thiamine pyrophosphokinase</fullName>
        <ecNumber evidence="7">2.7.6.2</ecNumber>
    </recommendedName>
</protein>
<dbReference type="STRING" id="294746.A5DHB9"/>
<comment type="pathway">
    <text evidence="1 7">Cofactor biosynthesis; thiamine diphosphate biosynthesis; thiamine diphosphate from thiamine: step 1/1.</text>
</comment>
<dbReference type="InterPro" id="IPR036759">
    <property type="entry name" value="TPK_catalytic_sf"/>
</dbReference>
<dbReference type="InParanoid" id="A5DHB9"/>
<evidence type="ECO:0000313" key="9">
    <source>
        <dbReference type="EMBL" id="EDK38572.2"/>
    </source>
</evidence>
<dbReference type="InterPro" id="IPR006282">
    <property type="entry name" value="Thi_PPkinase"/>
</dbReference>
<dbReference type="UniPathway" id="UPA00060">
    <property type="reaction ID" value="UER00597"/>
</dbReference>
<dbReference type="RefSeq" id="XP_001484941.2">
    <property type="nucleotide sequence ID" value="XM_001484891.1"/>
</dbReference>